<feature type="compositionally biased region" description="Polar residues" evidence="1">
    <location>
        <begin position="69"/>
        <end position="79"/>
    </location>
</feature>
<evidence type="ECO:0000313" key="2">
    <source>
        <dbReference type="EMBL" id="CAB9506877.1"/>
    </source>
</evidence>
<organism evidence="2 3">
    <name type="scientific">Seminavis robusta</name>
    <dbReference type="NCBI Taxonomy" id="568900"/>
    <lineage>
        <taxon>Eukaryota</taxon>
        <taxon>Sar</taxon>
        <taxon>Stramenopiles</taxon>
        <taxon>Ochrophyta</taxon>
        <taxon>Bacillariophyta</taxon>
        <taxon>Bacillariophyceae</taxon>
        <taxon>Bacillariophycidae</taxon>
        <taxon>Naviculales</taxon>
        <taxon>Naviculaceae</taxon>
        <taxon>Seminavis</taxon>
    </lineage>
</organism>
<dbReference type="GO" id="GO:0000009">
    <property type="term" value="F:alpha-1,6-mannosyltransferase activity"/>
    <property type="evidence" value="ECO:0007669"/>
    <property type="project" value="InterPro"/>
</dbReference>
<accession>A0A9N8HBM2</accession>
<dbReference type="OrthoDB" id="45532at2759"/>
<feature type="region of interest" description="Disordered" evidence="1">
    <location>
        <begin position="69"/>
        <end position="104"/>
    </location>
</feature>
<dbReference type="InterPro" id="IPR039367">
    <property type="entry name" value="Och1-like"/>
</dbReference>
<dbReference type="AlphaFoldDB" id="A0A9N8HBM2"/>
<dbReference type="GO" id="GO:0000136">
    <property type="term" value="C:mannan polymerase complex"/>
    <property type="evidence" value="ECO:0007669"/>
    <property type="project" value="TreeGrafter"/>
</dbReference>
<dbReference type="PANTHER" id="PTHR31834">
    <property type="entry name" value="INITIATION-SPECIFIC ALPHA-1,6-MANNOSYLTRANSFERASE"/>
    <property type="match status" value="1"/>
</dbReference>
<dbReference type="EMBL" id="CAICTM010000281">
    <property type="protein sequence ID" value="CAB9506877.1"/>
    <property type="molecule type" value="Genomic_DNA"/>
</dbReference>
<evidence type="ECO:0000313" key="3">
    <source>
        <dbReference type="Proteomes" id="UP001153069"/>
    </source>
</evidence>
<dbReference type="GO" id="GO:0006487">
    <property type="term" value="P:protein N-linked glycosylation"/>
    <property type="evidence" value="ECO:0007669"/>
    <property type="project" value="TreeGrafter"/>
</dbReference>
<name>A0A9N8HBM2_9STRA</name>
<dbReference type="InterPro" id="IPR007577">
    <property type="entry name" value="GlycoTrfase_DXD_sugar-bd_CS"/>
</dbReference>
<evidence type="ECO:0000256" key="1">
    <source>
        <dbReference type="SAM" id="MobiDB-lite"/>
    </source>
</evidence>
<dbReference type="InterPro" id="IPR029044">
    <property type="entry name" value="Nucleotide-diphossugar_trans"/>
</dbReference>
<feature type="compositionally biased region" description="Low complexity" evidence="1">
    <location>
        <begin position="80"/>
        <end position="92"/>
    </location>
</feature>
<comment type="caution">
    <text evidence="2">The sequence shown here is derived from an EMBL/GenBank/DDBJ whole genome shotgun (WGS) entry which is preliminary data.</text>
</comment>
<dbReference type="PANTHER" id="PTHR31834:SF1">
    <property type="entry name" value="INITIATION-SPECIFIC ALPHA-1,6-MANNOSYLTRANSFERASE"/>
    <property type="match status" value="1"/>
</dbReference>
<gene>
    <name evidence="2" type="ORF">SEMRO_282_G107580.1</name>
</gene>
<dbReference type="Proteomes" id="UP001153069">
    <property type="component" value="Unassembled WGS sequence"/>
</dbReference>
<proteinExistence type="predicted"/>
<protein>
    <submittedName>
        <fullName evidence="2">Glycosyltransferase</fullName>
    </submittedName>
</protein>
<sequence>MPMQGSSSKEKDEGRMSILRCVSGVLLLFTLSNFIQEYMDVKGVQKSLNFDNIVQAMTNMSSSLDFTDLGITNNNNPQDTTASTEATTSTSAPKTNNNQNPYRTNIVPLPELVRVDEQVDCTKLNQWLQPIPSVSDPVADLGIGRKIPKIVHMTGKHKCTTKDFVEAAHAWTFPNHSFYYHDDQAVHKILFEREWPEFPQMKNAWECLKNSGGAALADLWRYVVLWEYGGIYTDMDNLPGPLMNETTITPDIDAFFLQEGGGFISQFFFAVSPRHPMMFLAVHDVMEQMHQVDDTGKIYLPFSTGPGATKRAFLRFMGANSKSPDWFFKKYGYPDAGTYFGTFGHNRSVTVVGTRRTGADWLLRSALGRQKNKAWQMMNVTDYQAANKEKSGKTGLMYLHDWHAEQRQKFENETLRRM</sequence>
<dbReference type="Gene3D" id="3.90.550.20">
    <property type="match status" value="1"/>
</dbReference>
<feature type="compositionally biased region" description="Polar residues" evidence="1">
    <location>
        <begin position="93"/>
        <end position="103"/>
    </location>
</feature>
<keyword evidence="3" id="KW-1185">Reference proteome</keyword>
<dbReference type="Pfam" id="PF04488">
    <property type="entry name" value="Gly_transf_sug"/>
    <property type="match status" value="1"/>
</dbReference>
<dbReference type="SUPFAM" id="SSF53448">
    <property type="entry name" value="Nucleotide-diphospho-sugar transferases"/>
    <property type="match status" value="1"/>
</dbReference>
<reference evidence="2" key="1">
    <citation type="submission" date="2020-06" db="EMBL/GenBank/DDBJ databases">
        <authorList>
            <consortium name="Plant Systems Biology data submission"/>
        </authorList>
    </citation>
    <scope>NUCLEOTIDE SEQUENCE</scope>
    <source>
        <strain evidence="2">D6</strain>
    </source>
</reference>